<organism evidence="1 2">
    <name type="scientific">Alloprevotella rava</name>
    <dbReference type="NCBI Taxonomy" id="671218"/>
    <lineage>
        <taxon>Bacteria</taxon>
        <taxon>Pseudomonadati</taxon>
        <taxon>Bacteroidota</taxon>
        <taxon>Bacteroidia</taxon>
        <taxon>Bacteroidales</taxon>
        <taxon>Prevotellaceae</taxon>
        <taxon>Alloprevotella</taxon>
    </lineage>
</organism>
<comment type="caution">
    <text evidence="1">The sequence shown here is derived from an EMBL/GenBank/DDBJ whole genome shotgun (WGS) entry which is preliminary data.</text>
</comment>
<reference evidence="1 2" key="1">
    <citation type="submission" date="2020-08" db="EMBL/GenBank/DDBJ databases">
        <title>Genomic Encyclopedia of Type Strains, Phase IV (KMG-IV): sequencing the most valuable type-strain genomes for metagenomic binning, comparative biology and taxonomic classification.</title>
        <authorList>
            <person name="Goeker M."/>
        </authorList>
    </citation>
    <scope>NUCLEOTIDE SEQUENCE [LARGE SCALE GENOMIC DNA]</scope>
    <source>
        <strain evidence="1 2">DSM 22548</strain>
    </source>
</reference>
<proteinExistence type="predicted"/>
<dbReference type="Proteomes" id="UP000541425">
    <property type="component" value="Unassembled WGS sequence"/>
</dbReference>
<name>A0A7W5UKW8_9BACT</name>
<evidence type="ECO:0000313" key="1">
    <source>
        <dbReference type="EMBL" id="MBB3701922.1"/>
    </source>
</evidence>
<gene>
    <name evidence="1" type="ORF">FHS60_000364</name>
</gene>
<evidence type="ECO:0000313" key="2">
    <source>
        <dbReference type="Proteomes" id="UP000541425"/>
    </source>
</evidence>
<accession>A0A7W5UKW8</accession>
<dbReference type="EMBL" id="JACICA010000001">
    <property type="protein sequence ID" value="MBB3701922.1"/>
    <property type="molecule type" value="Genomic_DNA"/>
</dbReference>
<sequence>MNRRGVPTNDSSLIINCGLNEIYLSMSGTT</sequence>
<dbReference type="AlphaFoldDB" id="A0A7W5UKW8"/>
<protein>
    <submittedName>
        <fullName evidence="1">Uncharacterized protein</fullName>
    </submittedName>
</protein>